<dbReference type="Proteomes" id="UP000002593">
    <property type="component" value="Chromosome"/>
</dbReference>
<dbReference type="PANTHER" id="PTHR11629:SF63">
    <property type="entry name" value="V-TYPE PROTON ATPASE SUBUNIT A"/>
    <property type="match status" value="1"/>
</dbReference>
<evidence type="ECO:0000256" key="8">
    <source>
        <dbReference type="ARBA" id="ARBA00059506"/>
    </source>
</evidence>
<reference evidence="11 12" key="1">
    <citation type="journal article" date="2007" name="Archaea">
        <title>The genome of Hyperthermus butylicus: a sulfur-reducing, peptide fermenting, neutrophilic Crenarchaeote growing up to 108 degrees C.</title>
        <authorList>
            <person name="Brugger K."/>
            <person name="Chen L."/>
            <person name="Stark M."/>
            <person name="Zibat A."/>
            <person name="Redder P."/>
            <person name="Ruepp A."/>
            <person name="Awayez M."/>
            <person name="She Q."/>
            <person name="Garrett R.A."/>
            <person name="Klenk H.P."/>
        </authorList>
    </citation>
    <scope>NUCLEOTIDE SEQUENCE [LARGE SCALE GENOMIC DNA]</scope>
    <source>
        <strain evidence="12">DSM 5456 / JCM 9403 / PLM1-5</strain>
    </source>
</reference>
<evidence type="ECO:0000256" key="9">
    <source>
        <dbReference type="ARBA" id="ARBA00068671"/>
    </source>
</evidence>
<evidence type="ECO:0000256" key="1">
    <source>
        <dbReference type="ARBA" id="ARBA00004141"/>
    </source>
</evidence>
<dbReference type="Pfam" id="PF01496">
    <property type="entry name" value="V_ATPase_I"/>
    <property type="match status" value="2"/>
</dbReference>
<sequence>MQASLLVAQATVEVIVGVPRGEYARTVKALAESSVFHPEPLEGIVAHEVRRLRNELEAVAERLRQAATVAGVAAGGEAVVRIKSSSDAGLSELLRELSTLASSVSELVEKLAQLQNPESELSKKLRILQYYAFIDVDLERLTRSRHVRAKVYRIPLGFAEEFIAELSRVEGVVVAYTDGIEPGYMTIVVVYPARLETEVGKVALRHRAEPLEIPEDWPRIPARAVERARRELEELPRRIGEYRPQILRALTAVEAAVKLLRLLEATKFTRTAAFIHGYVDPSQLDRLEEQLQDIGVKGFVILVREESHRHGKPGHGEEEHEAKRTPSFYRVTKLLAPFADLLSMSGHPRPGEVVPVVLMAITLPVIYGLMFPDLGHGLVLLLAGYYLFYKRMGNVNLGRLVMYFGIAAMVTGFLAGEFFGPHPVVAGWLSEGIWHGHPPLASPLHEFVTKPAEEAAEAAVPLLFNAIYLSLLIGALVMTVSSLISIVNGVLLGDREVLVASIGKTLIFGSILLALTLGAAAGAGAAVLERAAGILADAGMSLVPETTLGMVVRLLFSIGLLTVLVAPIVFGHGGLGEKIINGLMEAFDMLLMAIGNTASFMRIMGLMLAHSGLMFGFTILAMVAGPVLGAITYIFGNILTIGLEALVAYAHSLRLHLYEMFSKFYLDEGRPYQPLQLPATVKIEAA</sequence>
<feature type="transmembrane region" description="Helical" evidence="10">
    <location>
        <begin position="467"/>
        <end position="493"/>
    </location>
</feature>
<feature type="transmembrane region" description="Helical" evidence="10">
    <location>
        <begin position="548"/>
        <end position="570"/>
    </location>
</feature>
<feature type="transmembrane region" description="Helical" evidence="10">
    <location>
        <begin position="603"/>
        <end position="624"/>
    </location>
</feature>
<dbReference type="PANTHER" id="PTHR11629">
    <property type="entry name" value="VACUOLAR PROTON ATPASES"/>
    <property type="match status" value="1"/>
</dbReference>
<comment type="subcellular location">
    <subcellularLocation>
        <location evidence="1">Membrane</location>
        <topology evidence="1">Multi-pass membrane protein</topology>
    </subcellularLocation>
</comment>
<evidence type="ECO:0000313" key="11">
    <source>
        <dbReference type="EMBL" id="ABM80640.1"/>
    </source>
</evidence>
<dbReference type="GO" id="GO:0007035">
    <property type="term" value="P:vacuolar acidification"/>
    <property type="evidence" value="ECO:0007669"/>
    <property type="project" value="TreeGrafter"/>
</dbReference>
<dbReference type="GeneID" id="4782400"/>
<keyword evidence="12" id="KW-1185">Reference proteome</keyword>
<comment type="similarity">
    <text evidence="2 10">Belongs to the V-ATPase 116 kDa subunit family.</text>
</comment>
<gene>
    <name evidence="11" type="ordered locus">Hbut_0787</name>
</gene>
<dbReference type="KEGG" id="hbu:Hbut_0787"/>
<comment type="function">
    <text evidence="8">Component of the A-type ATP synthase that produces ATP from ADP in the presence of a proton gradient across the membrane.</text>
</comment>
<evidence type="ECO:0000256" key="5">
    <source>
        <dbReference type="ARBA" id="ARBA00022989"/>
    </source>
</evidence>
<organism evidence="11 12">
    <name type="scientific">Hyperthermus butylicus (strain DSM 5456 / JCM 9403 / PLM1-5)</name>
    <dbReference type="NCBI Taxonomy" id="415426"/>
    <lineage>
        <taxon>Archaea</taxon>
        <taxon>Thermoproteota</taxon>
        <taxon>Thermoprotei</taxon>
        <taxon>Desulfurococcales</taxon>
        <taxon>Pyrodictiaceae</taxon>
        <taxon>Hyperthermus</taxon>
    </lineage>
</organism>
<dbReference type="GO" id="GO:0016471">
    <property type="term" value="C:vacuolar proton-transporting V-type ATPase complex"/>
    <property type="evidence" value="ECO:0007669"/>
    <property type="project" value="TreeGrafter"/>
</dbReference>
<dbReference type="OrthoDB" id="85892at2157"/>
<keyword evidence="3 10" id="KW-0813">Transport</keyword>
<dbReference type="eggNOG" id="arCOG04138">
    <property type="taxonomic scope" value="Archaea"/>
</dbReference>
<evidence type="ECO:0000256" key="4">
    <source>
        <dbReference type="ARBA" id="ARBA00022692"/>
    </source>
</evidence>
<keyword evidence="11" id="KW-0378">Hydrolase</keyword>
<dbReference type="HOGENOM" id="CLU_025558_0_0_2"/>
<feature type="transmembrane region" description="Helical" evidence="10">
    <location>
        <begin position="630"/>
        <end position="650"/>
    </location>
</feature>
<dbReference type="GO" id="GO:0033179">
    <property type="term" value="C:proton-transporting V-type ATPase, V0 domain"/>
    <property type="evidence" value="ECO:0007669"/>
    <property type="project" value="InterPro"/>
</dbReference>
<dbReference type="GO" id="GO:0046961">
    <property type="term" value="F:proton-transporting ATPase activity, rotational mechanism"/>
    <property type="evidence" value="ECO:0007669"/>
    <property type="project" value="InterPro"/>
</dbReference>
<evidence type="ECO:0000256" key="3">
    <source>
        <dbReference type="ARBA" id="ARBA00022448"/>
    </source>
</evidence>
<keyword evidence="7 10" id="KW-0472">Membrane</keyword>
<feature type="transmembrane region" description="Helical" evidence="10">
    <location>
        <begin position="505"/>
        <end position="528"/>
    </location>
</feature>
<name>A2BKX9_HYPBU</name>
<evidence type="ECO:0000256" key="6">
    <source>
        <dbReference type="ARBA" id="ARBA00023065"/>
    </source>
</evidence>
<dbReference type="RefSeq" id="WP_011821958.1">
    <property type="nucleotide sequence ID" value="NC_008818.1"/>
</dbReference>
<dbReference type="STRING" id="415426.Hbut_0787"/>
<dbReference type="AlphaFoldDB" id="A2BKX9"/>
<keyword evidence="5 10" id="KW-1133">Transmembrane helix</keyword>
<keyword evidence="6 10" id="KW-0406">Ion transport</keyword>
<proteinExistence type="inferred from homology"/>
<dbReference type="GO" id="GO:0051117">
    <property type="term" value="F:ATPase binding"/>
    <property type="evidence" value="ECO:0007669"/>
    <property type="project" value="TreeGrafter"/>
</dbReference>
<evidence type="ECO:0000313" key="12">
    <source>
        <dbReference type="Proteomes" id="UP000002593"/>
    </source>
</evidence>
<protein>
    <recommendedName>
        <fullName evidence="9 10">A-type ATP synthase subunit I</fullName>
    </recommendedName>
</protein>
<dbReference type="InterPro" id="IPR002490">
    <property type="entry name" value="V-ATPase_116kDa_su"/>
</dbReference>
<dbReference type="NCBIfam" id="NF004434">
    <property type="entry name" value="PRK05771.3-3"/>
    <property type="match status" value="1"/>
</dbReference>
<feature type="transmembrane region" description="Helical" evidence="10">
    <location>
        <begin position="365"/>
        <end position="388"/>
    </location>
</feature>
<keyword evidence="4 10" id="KW-0812">Transmembrane</keyword>
<accession>A2BKX9</accession>
<feature type="transmembrane region" description="Helical" evidence="10">
    <location>
        <begin position="400"/>
        <end position="420"/>
    </location>
</feature>
<evidence type="ECO:0000256" key="10">
    <source>
        <dbReference type="RuleBase" id="RU361189"/>
    </source>
</evidence>
<dbReference type="EMBL" id="CP000493">
    <property type="protein sequence ID" value="ABM80640.1"/>
    <property type="molecule type" value="Genomic_DNA"/>
</dbReference>
<dbReference type="GO" id="GO:0016787">
    <property type="term" value="F:hydrolase activity"/>
    <property type="evidence" value="ECO:0007669"/>
    <property type="project" value="UniProtKB-KW"/>
</dbReference>
<evidence type="ECO:0000256" key="2">
    <source>
        <dbReference type="ARBA" id="ARBA00009904"/>
    </source>
</evidence>
<evidence type="ECO:0000256" key="7">
    <source>
        <dbReference type="ARBA" id="ARBA00023136"/>
    </source>
</evidence>
<dbReference type="EnsemblBacteria" id="ABM80640">
    <property type="protein sequence ID" value="ABM80640"/>
    <property type="gene ID" value="Hbut_0787"/>
</dbReference>